<evidence type="ECO:0000313" key="4">
    <source>
        <dbReference type="Proteomes" id="UP000774326"/>
    </source>
</evidence>
<dbReference type="PANTHER" id="PTHR23416">
    <property type="entry name" value="SIALIC ACID SYNTHASE-RELATED"/>
    <property type="match status" value="1"/>
</dbReference>
<comment type="similarity">
    <text evidence="1">Belongs to the transferase hexapeptide repeat family.</text>
</comment>
<evidence type="ECO:0000313" key="3">
    <source>
        <dbReference type="EMBL" id="KAH3682945.1"/>
    </source>
</evidence>
<protein>
    <submittedName>
        <fullName evidence="3">Uncharacterized protein</fullName>
    </submittedName>
</protein>
<organism evidence="3 4">
    <name type="scientific">Wickerhamomyces pijperi</name>
    <name type="common">Yeast</name>
    <name type="synonym">Pichia pijperi</name>
    <dbReference type="NCBI Taxonomy" id="599730"/>
    <lineage>
        <taxon>Eukaryota</taxon>
        <taxon>Fungi</taxon>
        <taxon>Dikarya</taxon>
        <taxon>Ascomycota</taxon>
        <taxon>Saccharomycotina</taxon>
        <taxon>Saccharomycetes</taxon>
        <taxon>Phaffomycetales</taxon>
        <taxon>Wickerhamomycetaceae</taxon>
        <taxon>Wickerhamomyces</taxon>
    </lineage>
</organism>
<dbReference type="Proteomes" id="UP000774326">
    <property type="component" value="Unassembled WGS sequence"/>
</dbReference>
<feature type="non-terminal residue" evidence="3">
    <location>
        <position position="1"/>
    </location>
</feature>
<accession>A0A9P8Q4P3</accession>
<evidence type="ECO:0000256" key="1">
    <source>
        <dbReference type="ARBA" id="ARBA00007274"/>
    </source>
</evidence>
<dbReference type="OrthoDB" id="25818at2759"/>
<dbReference type="InterPro" id="IPR051159">
    <property type="entry name" value="Hexapeptide_acetyltransf"/>
</dbReference>
<reference evidence="3" key="2">
    <citation type="submission" date="2021-01" db="EMBL/GenBank/DDBJ databases">
        <authorList>
            <person name="Schikora-Tamarit M.A."/>
        </authorList>
    </citation>
    <scope>NUCLEOTIDE SEQUENCE</scope>
    <source>
        <strain evidence="3">CBS2887</strain>
    </source>
</reference>
<dbReference type="GO" id="GO:0008374">
    <property type="term" value="F:O-acyltransferase activity"/>
    <property type="evidence" value="ECO:0007669"/>
    <property type="project" value="TreeGrafter"/>
</dbReference>
<dbReference type="PANTHER" id="PTHR23416:SF23">
    <property type="entry name" value="ACETYLTRANSFERASE C18B11.09C-RELATED"/>
    <property type="match status" value="1"/>
</dbReference>
<dbReference type="EMBL" id="JAEUBG010003325">
    <property type="protein sequence ID" value="KAH3682945.1"/>
    <property type="molecule type" value="Genomic_DNA"/>
</dbReference>
<keyword evidence="4" id="KW-1185">Reference proteome</keyword>
<evidence type="ECO:0000256" key="2">
    <source>
        <dbReference type="ARBA" id="ARBA00022679"/>
    </source>
</evidence>
<keyword evidence="2" id="KW-0808">Transferase</keyword>
<dbReference type="SUPFAM" id="SSF51161">
    <property type="entry name" value="Trimeric LpxA-like enzymes"/>
    <property type="match status" value="1"/>
</dbReference>
<dbReference type="AlphaFoldDB" id="A0A9P8Q4P3"/>
<proteinExistence type="inferred from homology"/>
<sequence length="54" mass="5671">VIGGVTIGEGSVIGAGSLVNKDVPPFSIVGGCPAKFIKKVDFPKRDRENFKVLI</sequence>
<gene>
    <name evidence="3" type="ORF">WICPIJ_006087</name>
</gene>
<dbReference type="InterPro" id="IPR011004">
    <property type="entry name" value="Trimer_LpxA-like_sf"/>
</dbReference>
<comment type="caution">
    <text evidence="3">The sequence shown here is derived from an EMBL/GenBank/DDBJ whole genome shotgun (WGS) entry which is preliminary data.</text>
</comment>
<reference evidence="3" key="1">
    <citation type="journal article" date="2021" name="Open Biol.">
        <title>Shared evolutionary footprints suggest mitochondrial oxidative damage underlies multiple complex I losses in fungi.</title>
        <authorList>
            <person name="Schikora-Tamarit M.A."/>
            <person name="Marcet-Houben M."/>
            <person name="Nosek J."/>
            <person name="Gabaldon T."/>
        </authorList>
    </citation>
    <scope>NUCLEOTIDE SEQUENCE</scope>
    <source>
        <strain evidence="3">CBS2887</strain>
    </source>
</reference>
<dbReference type="Gene3D" id="2.160.10.10">
    <property type="entry name" value="Hexapeptide repeat proteins"/>
    <property type="match status" value="1"/>
</dbReference>
<name>A0A9P8Q4P3_WICPI</name>